<name>A0A212K1N4_9FIRM</name>
<feature type="transmembrane region" description="Helical" evidence="1">
    <location>
        <begin position="186"/>
        <end position="206"/>
    </location>
</feature>
<dbReference type="AlphaFoldDB" id="A0A212K1N4"/>
<accession>A0A212K1N4</accession>
<dbReference type="Pfam" id="PF05857">
    <property type="entry name" value="TraX"/>
    <property type="match status" value="1"/>
</dbReference>
<keyword evidence="1" id="KW-0812">Transmembrane</keyword>
<evidence type="ECO:0008006" key="3">
    <source>
        <dbReference type="Google" id="ProtNLM"/>
    </source>
</evidence>
<gene>
    <name evidence="2" type="ORF">KL86CLO1_12053</name>
</gene>
<dbReference type="InterPro" id="IPR008875">
    <property type="entry name" value="TraX"/>
</dbReference>
<keyword evidence="1" id="KW-1133">Transmembrane helix</keyword>
<feature type="transmembrane region" description="Helical" evidence="1">
    <location>
        <begin position="46"/>
        <end position="72"/>
    </location>
</feature>
<keyword evidence="1" id="KW-0472">Membrane</keyword>
<sequence>MNSKKLKILALVSMLFDHFIRIFPLSDVIAPAGDWLFSIGQEELSVWAMSCVPYLLAYFGRVAAPVFMFCIVQGFLHTRNIKKYLLRIFVTATLAQIPYILFDLAENRMYGIEGNWKEVPFNILFTLGLGLLALWGYQKCAENGSKALGIGIVVLAGVLARLLRFEGSEGYILIIFMFYMTRNRPAWQKALLFIPVLFLARYRLVAYTLGDWEMLRTCILNVLGPYLGVLAVCFYSGEKGNTGKAFQRFMYAFYPLHLLILAGIGFLRTPFA</sequence>
<evidence type="ECO:0000313" key="2">
    <source>
        <dbReference type="EMBL" id="SBW05609.1"/>
    </source>
</evidence>
<organism evidence="2">
    <name type="scientific">uncultured Eubacteriales bacterium</name>
    <dbReference type="NCBI Taxonomy" id="172733"/>
    <lineage>
        <taxon>Bacteria</taxon>
        <taxon>Bacillati</taxon>
        <taxon>Bacillota</taxon>
        <taxon>Clostridia</taxon>
        <taxon>Eubacteriales</taxon>
        <taxon>environmental samples</taxon>
    </lineage>
</organism>
<evidence type="ECO:0000256" key="1">
    <source>
        <dbReference type="SAM" id="Phobius"/>
    </source>
</evidence>
<protein>
    <recommendedName>
        <fullName evidence="3">TraX protein</fullName>
    </recommendedName>
</protein>
<feature type="transmembrane region" description="Helical" evidence="1">
    <location>
        <begin position="149"/>
        <end position="180"/>
    </location>
</feature>
<feature type="transmembrane region" description="Helical" evidence="1">
    <location>
        <begin position="84"/>
        <end position="101"/>
    </location>
</feature>
<dbReference type="EMBL" id="FLUN01000001">
    <property type="protein sequence ID" value="SBW05609.1"/>
    <property type="molecule type" value="Genomic_DNA"/>
</dbReference>
<reference evidence="2" key="1">
    <citation type="submission" date="2016-04" db="EMBL/GenBank/DDBJ databases">
        <authorList>
            <person name="Evans L.H."/>
            <person name="Alamgir A."/>
            <person name="Owens N."/>
            <person name="Weber N.D."/>
            <person name="Virtaneva K."/>
            <person name="Barbian K."/>
            <person name="Babar A."/>
            <person name="Rosenke K."/>
        </authorList>
    </citation>
    <scope>NUCLEOTIDE SEQUENCE</scope>
    <source>
        <strain evidence="2">86</strain>
    </source>
</reference>
<feature type="transmembrane region" description="Helical" evidence="1">
    <location>
        <begin position="218"/>
        <end position="237"/>
    </location>
</feature>
<feature type="transmembrane region" description="Helical" evidence="1">
    <location>
        <begin position="249"/>
        <end position="267"/>
    </location>
</feature>
<proteinExistence type="predicted"/>
<feature type="transmembrane region" description="Helical" evidence="1">
    <location>
        <begin position="121"/>
        <end position="137"/>
    </location>
</feature>